<protein>
    <recommendedName>
        <fullName evidence="5">Polymer-forming cytoskeletal protein</fullName>
    </recommendedName>
</protein>
<accession>A0A7G6DYX3</accession>
<reference evidence="3 4" key="1">
    <citation type="journal article" date="2019" name="Front. Microbiol.">
        <title>Thermoanaerosceptrum fracticalcis gen. nov. sp. nov., a Novel Fumarate-Fermenting Microorganism From a Deep Fractured Carbonate Aquifer of the US Great Basin.</title>
        <authorList>
            <person name="Hamilton-Brehm S.D."/>
            <person name="Stewart L.E."/>
            <person name="Zavarin M."/>
            <person name="Caldwell M."/>
            <person name="Lawson P.A."/>
            <person name="Onstott T.C."/>
            <person name="Grzymski J."/>
            <person name="Neveux I."/>
            <person name="Lollar B.S."/>
            <person name="Russell C.E."/>
            <person name="Moser D.P."/>
        </authorList>
    </citation>
    <scope>NUCLEOTIDE SEQUENCE [LARGE SCALE GENOMIC DNA]</scope>
    <source>
        <strain evidence="3 4">DRI-13</strain>
    </source>
</reference>
<keyword evidence="1" id="KW-1133">Transmembrane helix</keyword>
<feature type="signal peptide" evidence="2">
    <location>
        <begin position="1"/>
        <end position="24"/>
    </location>
</feature>
<dbReference type="Proteomes" id="UP000515847">
    <property type="component" value="Chromosome"/>
</dbReference>
<dbReference type="RefSeq" id="WP_034425614.1">
    <property type="nucleotide sequence ID" value="NZ_CP045798.1"/>
</dbReference>
<gene>
    <name evidence="3" type="ORF">BR63_01025</name>
</gene>
<feature type="transmembrane region" description="Helical" evidence="1">
    <location>
        <begin position="112"/>
        <end position="144"/>
    </location>
</feature>
<dbReference type="KEGG" id="tfr:BR63_01025"/>
<keyword evidence="1" id="KW-0472">Membrane</keyword>
<evidence type="ECO:0008006" key="5">
    <source>
        <dbReference type="Google" id="ProtNLM"/>
    </source>
</evidence>
<evidence type="ECO:0000313" key="4">
    <source>
        <dbReference type="Proteomes" id="UP000515847"/>
    </source>
</evidence>
<evidence type="ECO:0000313" key="3">
    <source>
        <dbReference type="EMBL" id="QNB45027.1"/>
    </source>
</evidence>
<sequence length="272" mass="29285">MSRKICLLLLLLLFLSFFPGNVWAEQGLTNKTMIIFENQKVDNVFLYGKDGIISGEVTDEVVVINGNLTLTNTARIKDRIFLLGGELTQEPGAQVGKGIFHISLANENLNSLLLGVGAFIFIELMKLFLALFILLASLMSAFLFKTRVNQTKVILQKSFIKTGLLGLLATLGLGLILVALTVTIIGIPIAVLLGIMLIFLLPIGLGALSLIVGELLLTGVARGNKSFYQVLTGSLFIAALLNFPLLGVFWGIVIFVLALGSLAVSLLPGRET</sequence>
<dbReference type="AlphaFoldDB" id="A0A7G6DYX3"/>
<feature type="transmembrane region" description="Helical" evidence="1">
    <location>
        <begin position="193"/>
        <end position="217"/>
    </location>
</feature>
<feature type="chain" id="PRO_5028855962" description="Polymer-forming cytoskeletal protein" evidence="2">
    <location>
        <begin position="25"/>
        <end position="272"/>
    </location>
</feature>
<evidence type="ECO:0000256" key="2">
    <source>
        <dbReference type="SAM" id="SignalP"/>
    </source>
</evidence>
<keyword evidence="1" id="KW-0812">Transmembrane</keyword>
<dbReference type="EMBL" id="CP045798">
    <property type="protein sequence ID" value="QNB45027.1"/>
    <property type="molecule type" value="Genomic_DNA"/>
</dbReference>
<evidence type="ECO:0000256" key="1">
    <source>
        <dbReference type="SAM" id="Phobius"/>
    </source>
</evidence>
<feature type="transmembrane region" description="Helical" evidence="1">
    <location>
        <begin position="249"/>
        <end position="267"/>
    </location>
</feature>
<proteinExistence type="predicted"/>
<name>A0A7G6DYX3_THEFR</name>
<organism evidence="3 4">
    <name type="scientific">Thermanaerosceptrum fracticalcis</name>
    <dbReference type="NCBI Taxonomy" id="1712410"/>
    <lineage>
        <taxon>Bacteria</taxon>
        <taxon>Bacillati</taxon>
        <taxon>Bacillota</taxon>
        <taxon>Clostridia</taxon>
        <taxon>Eubacteriales</taxon>
        <taxon>Peptococcaceae</taxon>
        <taxon>Thermanaerosceptrum</taxon>
    </lineage>
</organism>
<keyword evidence="2" id="KW-0732">Signal</keyword>
<keyword evidence="4" id="KW-1185">Reference proteome</keyword>
<feature type="transmembrane region" description="Helical" evidence="1">
    <location>
        <begin position="164"/>
        <end position="187"/>
    </location>
</feature>
<feature type="transmembrane region" description="Helical" evidence="1">
    <location>
        <begin position="226"/>
        <end position="243"/>
    </location>
</feature>